<dbReference type="EMBL" id="MLFT02000003">
    <property type="protein sequence ID" value="PHT51530.1"/>
    <property type="molecule type" value="Genomic_DNA"/>
</dbReference>
<organism evidence="14 15">
    <name type="scientific">Capsicum baccatum</name>
    <name type="common">Peruvian pepper</name>
    <dbReference type="NCBI Taxonomy" id="33114"/>
    <lineage>
        <taxon>Eukaryota</taxon>
        <taxon>Viridiplantae</taxon>
        <taxon>Streptophyta</taxon>
        <taxon>Embryophyta</taxon>
        <taxon>Tracheophyta</taxon>
        <taxon>Spermatophyta</taxon>
        <taxon>Magnoliopsida</taxon>
        <taxon>eudicotyledons</taxon>
        <taxon>Gunneridae</taxon>
        <taxon>Pentapetalae</taxon>
        <taxon>asterids</taxon>
        <taxon>lamiids</taxon>
        <taxon>Solanales</taxon>
        <taxon>Solanaceae</taxon>
        <taxon>Solanoideae</taxon>
        <taxon>Capsiceae</taxon>
        <taxon>Capsicum</taxon>
    </lineage>
</organism>
<evidence type="ECO:0000256" key="10">
    <source>
        <dbReference type="SAM" id="MobiDB-lite"/>
    </source>
</evidence>
<dbReference type="Pfam" id="PF22776">
    <property type="entry name" value="K_trans_C"/>
    <property type="match status" value="1"/>
</dbReference>
<accession>A0A2G2X250</accession>
<feature type="transmembrane region" description="Helical" evidence="11">
    <location>
        <begin position="234"/>
        <end position="253"/>
    </location>
</feature>
<proteinExistence type="inferred from homology"/>
<comment type="caution">
    <text evidence="14">The sequence shown here is derived from an EMBL/GenBank/DDBJ whole genome shotgun (WGS) entry which is preliminary data.</text>
</comment>
<evidence type="ECO:0008006" key="16">
    <source>
        <dbReference type="Google" id="ProtNLM"/>
    </source>
</evidence>
<dbReference type="PANTHER" id="PTHR30540:SF94">
    <property type="entry name" value="POTASSIUM TRANSPORTER 5"/>
    <property type="match status" value="1"/>
</dbReference>
<evidence type="ECO:0000256" key="5">
    <source>
        <dbReference type="ARBA" id="ARBA00022692"/>
    </source>
</evidence>
<protein>
    <recommendedName>
        <fullName evidence="16">Potassium transporter 5</fullName>
    </recommendedName>
</protein>
<sequence length="756" mass="85107">MKLHAKEGTPLSDPIFYRKLIGKLNFLTNTRMDISYSVQHLSQFMQDPREPHLKAAFHLLRYLKSDPTLGIFMAHDQNYNVKAYCDSDWAACPDSRKLVSGYIVLLGNSPLSWKLKKQETISLSSAEAEYRALRKVAGALVWLSGLLEELTVPIPTPIIVFCDSQSALHIARNPVFHERTKHIEVDCHFVRNLLQADLISLHHINSDNQLADVLTKTLTVLSAVSGIKPLGQEAIIYISVAILVVLFCVQRFGTDKVGYTFAPAISIWFLFISGTGLYNLLKHDVGILRAFNPMYIIDYFKRNGKKGWVSLGGVILCITGSEAMFADLGHFSVRSIQISFSCLVFPSILSAYIGQAAYLSKFPENVGNAFYASVPGRHKAKVVFHTSAKHEGQVYIPKLNYFLMVACVVVTISFKTTEKLGNAYAYGGSPCSTPVFVTIESTYLSAQLSKFVEGGYIPLTFSFMFVSIMGIWHYVQKHRYYFELNNKVSSDYIRDLSKNPDIKRVAGIGLLYSELVQGIPPIFPHFVSNIPSVHSIIILVSIKSIPISKVALEERFLFRHVEPREYKVFRCVVRLGYRDQHGKPEDFENQLIENLKEFIQQEHYILAAHDGQVADRETEFEPAVSDQLVAGESSSRVVNVEEELQQVDSRISSSTPSSQSNHPSSQIQVVSPSLVAEEEMQFVEKAKEQGVFYLLGEAEVVTEQDSSFLKKFVVNYACTFLSKNFRQGKKIMSIPQTRLLRIINVTYQTVKIQLAK</sequence>
<keyword evidence="3" id="KW-0813">Transport</keyword>
<keyword evidence="5 11" id="KW-0812">Transmembrane</keyword>
<feature type="transmembrane region" description="Helical" evidence="11">
    <location>
        <begin position="455"/>
        <end position="475"/>
    </location>
</feature>
<evidence type="ECO:0000313" key="15">
    <source>
        <dbReference type="Proteomes" id="UP000224567"/>
    </source>
</evidence>
<evidence type="ECO:0000256" key="3">
    <source>
        <dbReference type="ARBA" id="ARBA00022448"/>
    </source>
</evidence>
<dbReference type="InterPro" id="IPR043502">
    <property type="entry name" value="DNA/RNA_pol_sf"/>
</dbReference>
<dbReference type="STRING" id="33114.A0A2G2X250"/>
<evidence type="ECO:0000256" key="7">
    <source>
        <dbReference type="ARBA" id="ARBA00022989"/>
    </source>
</evidence>
<dbReference type="PANTHER" id="PTHR30540">
    <property type="entry name" value="OSMOTIC STRESS POTASSIUM TRANSPORTER"/>
    <property type="match status" value="1"/>
</dbReference>
<keyword evidence="4" id="KW-0633">Potassium transport</keyword>
<feature type="transmembrane region" description="Helical" evidence="11">
    <location>
        <begin position="259"/>
        <end position="281"/>
    </location>
</feature>
<evidence type="ECO:0000256" key="9">
    <source>
        <dbReference type="ARBA" id="ARBA00023136"/>
    </source>
</evidence>
<feature type="region of interest" description="Disordered" evidence="10">
    <location>
        <begin position="648"/>
        <end position="667"/>
    </location>
</feature>
<dbReference type="Pfam" id="PF02705">
    <property type="entry name" value="K_trans"/>
    <property type="match status" value="3"/>
</dbReference>
<evidence type="ECO:0000259" key="12">
    <source>
        <dbReference type="Pfam" id="PF02705"/>
    </source>
</evidence>
<gene>
    <name evidence="14" type="ORF">CQW23_05992</name>
</gene>
<dbReference type="CDD" id="cd09272">
    <property type="entry name" value="RNase_HI_RT_Ty1"/>
    <property type="match status" value="1"/>
</dbReference>
<dbReference type="OrthoDB" id="504708at2759"/>
<evidence type="ECO:0000256" key="1">
    <source>
        <dbReference type="ARBA" id="ARBA00004651"/>
    </source>
</evidence>
<reference evidence="15" key="2">
    <citation type="journal article" date="2017" name="J. Anim. Genet.">
        <title>Multiple reference genome sequences of hot pepper reveal the massive evolution of plant disease resistance genes by retroduplication.</title>
        <authorList>
            <person name="Kim S."/>
            <person name="Park J."/>
            <person name="Yeom S.-I."/>
            <person name="Kim Y.-M."/>
            <person name="Seo E."/>
            <person name="Kim K.-T."/>
            <person name="Kim M.-S."/>
            <person name="Lee J.M."/>
            <person name="Cheong K."/>
            <person name="Shin H.-S."/>
            <person name="Kim S.-B."/>
            <person name="Han K."/>
            <person name="Lee J."/>
            <person name="Park M."/>
            <person name="Lee H.-A."/>
            <person name="Lee H.-Y."/>
            <person name="Lee Y."/>
            <person name="Oh S."/>
            <person name="Lee J.H."/>
            <person name="Choi E."/>
            <person name="Choi E."/>
            <person name="Lee S.E."/>
            <person name="Jeon J."/>
            <person name="Kim H."/>
            <person name="Choi G."/>
            <person name="Song H."/>
            <person name="Lee J."/>
            <person name="Lee S.-C."/>
            <person name="Kwon J.-K."/>
            <person name="Lee H.-Y."/>
            <person name="Koo N."/>
            <person name="Hong Y."/>
            <person name="Kim R.W."/>
            <person name="Kang W.-H."/>
            <person name="Huh J.H."/>
            <person name="Kang B.-C."/>
            <person name="Yang T.-J."/>
            <person name="Lee Y.-H."/>
            <person name="Bennetzen J.L."/>
            <person name="Choi D."/>
        </authorList>
    </citation>
    <scope>NUCLEOTIDE SEQUENCE [LARGE SCALE GENOMIC DNA]</scope>
    <source>
        <strain evidence="15">cv. PBC81</strain>
    </source>
</reference>
<keyword evidence="15" id="KW-1185">Reference proteome</keyword>
<dbReference type="GO" id="GO:0015079">
    <property type="term" value="F:potassium ion transmembrane transporter activity"/>
    <property type="evidence" value="ECO:0007669"/>
    <property type="project" value="InterPro"/>
</dbReference>
<evidence type="ECO:0000313" key="14">
    <source>
        <dbReference type="EMBL" id="PHT51530.1"/>
    </source>
</evidence>
<keyword evidence="9 11" id="KW-0472">Membrane</keyword>
<dbReference type="SUPFAM" id="SSF56672">
    <property type="entry name" value="DNA/RNA polymerases"/>
    <property type="match status" value="1"/>
</dbReference>
<dbReference type="AlphaFoldDB" id="A0A2G2X250"/>
<feature type="transmembrane region" description="Helical" evidence="11">
    <location>
        <begin position="338"/>
        <end position="359"/>
    </location>
</feature>
<evidence type="ECO:0000256" key="8">
    <source>
        <dbReference type="ARBA" id="ARBA00023065"/>
    </source>
</evidence>
<evidence type="ECO:0000256" key="11">
    <source>
        <dbReference type="SAM" id="Phobius"/>
    </source>
</evidence>
<dbReference type="GO" id="GO:0005886">
    <property type="term" value="C:plasma membrane"/>
    <property type="evidence" value="ECO:0007669"/>
    <property type="project" value="UniProtKB-SubCell"/>
</dbReference>
<dbReference type="Proteomes" id="UP000224567">
    <property type="component" value="Unassembled WGS sequence"/>
</dbReference>
<feature type="domain" description="K+ potassium transporter C-terminal" evidence="13">
    <location>
        <begin position="507"/>
        <end position="742"/>
    </location>
</feature>
<evidence type="ECO:0000256" key="6">
    <source>
        <dbReference type="ARBA" id="ARBA00022958"/>
    </source>
</evidence>
<feature type="domain" description="K+ potassium transporter integral membrane" evidence="12">
    <location>
        <begin position="383"/>
        <end position="425"/>
    </location>
</feature>
<feature type="compositionally biased region" description="Low complexity" evidence="10">
    <location>
        <begin position="649"/>
        <end position="665"/>
    </location>
</feature>
<evidence type="ECO:0000259" key="13">
    <source>
        <dbReference type="Pfam" id="PF22776"/>
    </source>
</evidence>
<evidence type="ECO:0000256" key="2">
    <source>
        <dbReference type="ARBA" id="ARBA00008440"/>
    </source>
</evidence>
<keyword evidence="7 11" id="KW-1133">Transmembrane helix</keyword>
<comment type="similarity">
    <text evidence="2">Belongs to the HAK/KUP transporter (TC 2.A.72.3) family.</text>
</comment>
<name>A0A2G2X250_CAPBA</name>
<dbReference type="InterPro" id="IPR003855">
    <property type="entry name" value="K+_transporter"/>
</dbReference>
<feature type="domain" description="K+ potassium transporter integral membrane" evidence="12">
    <location>
        <begin position="435"/>
        <end position="491"/>
    </location>
</feature>
<comment type="subcellular location">
    <subcellularLocation>
        <location evidence="1">Cell membrane</location>
        <topology evidence="1">Multi-pass membrane protein</topology>
    </subcellularLocation>
</comment>
<keyword evidence="8" id="KW-0406">Ion transport</keyword>
<dbReference type="InterPro" id="IPR053952">
    <property type="entry name" value="K_trans_C"/>
</dbReference>
<dbReference type="InterPro" id="IPR053951">
    <property type="entry name" value="K_trans_N"/>
</dbReference>
<reference evidence="14 15" key="1">
    <citation type="journal article" date="2017" name="Genome Biol.">
        <title>New reference genome sequences of hot pepper reveal the massive evolution of plant disease-resistance genes by retroduplication.</title>
        <authorList>
            <person name="Kim S."/>
            <person name="Park J."/>
            <person name="Yeom S.I."/>
            <person name="Kim Y.M."/>
            <person name="Seo E."/>
            <person name="Kim K.T."/>
            <person name="Kim M.S."/>
            <person name="Lee J.M."/>
            <person name="Cheong K."/>
            <person name="Shin H.S."/>
            <person name="Kim S.B."/>
            <person name="Han K."/>
            <person name="Lee J."/>
            <person name="Park M."/>
            <person name="Lee H.A."/>
            <person name="Lee H.Y."/>
            <person name="Lee Y."/>
            <person name="Oh S."/>
            <person name="Lee J.H."/>
            <person name="Choi E."/>
            <person name="Choi E."/>
            <person name="Lee S.E."/>
            <person name="Jeon J."/>
            <person name="Kim H."/>
            <person name="Choi G."/>
            <person name="Song H."/>
            <person name="Lee J."/>
            <person name="Lee S.C."/>
            <person name="Kwon J.K."/>
            <person name="Lee H.Y."/>
            <person name="Koo N."/>
            <person name="Hong Y."/>
            <person name="Kim R.W."/>
            <person name="Kang W.H."/>
            <person name="Huh J.H."/>
            <person name="Kang B.C."/>
            <person name="Yang T.J."/>
            <person name="Lee Y.H."/>
            <person name="Bennetzen J.L."/>
            <person name="Choi D."/>
        </authorList>
    </citation>
    <scope>NUCLEOTIDE SEQUENCE [LARGE SCALE GENOMIC DNA]</scope>
    <source>
        <strain evidence="15">cv. PBC81</strain>
    </source>
</reference>
<evidence type="ECO:0000256" key="4">
    <source>
        <dbReference type="ARBA" id="ARBA00022538"/>
    </source>
</evidence>
<feature type="transmembrane region" description="Helical" evidence="11">
    <location>
        <begin position="308"/>
        <end position="326"/>
    </location>
</feature>
<keyword evidence="6" id="KW-0630">Potassium</keyword>
<feature type="domain" description="K+ potassium transporter integral membrane" evidence="12">
    <location>
        <begin position="213"/>
        <end position="378"/>
    </location>
</feature>